<keyword evidence="1" id="KW-0472">Membrane</keyword>
<dbReference type="EMBL" id="JAUKTR010000006">
    <property type="protein sequence ID" value="MDO1560434.1"/>
    <property type="molecule type" value="Genomic_DNA"/>
</dbReference>
<evidence type="ECO:0000313" key="2">
    <source>
        <dbReference type="EMBL" id="MDO1560434.1"/>
    </source>
</evidence>
<keyword evidence="1" id="KW-0812">Transmembrane</keyword>
<comment type="caution">
    <text evidence="2">The sequence shown here is derived from an EMBL/GenBank/DDBJ whole genome shotgun (WGS) entry which is preliminary data.</text>
</comment>
<gene>
    <name evidence="2" type="ORF">Q0812_13445</name>
</gene>
<evidence type="ECO:0000313" key="3">
    <source>
        <dbReference type="Proteomes" id="UP001169063"/>
    </source>
</evidence>
<dbReference type="Proteomes" id="UP001169063">
    <property type="component" value="Unassembled WGS sequence"/>
</dbReference>
<protein>
    <submittedName>
        <fullName evidence="2">Uncharacterized protein</fullName>
    </submittedName>
</protein>
<feature type="transmembrane region" description="Helical" evidence="1">
    <location>
        <begin position="33"/>
        <end position="53"/>
    </location>
</feature>
<keyword evidence="1" id="KW-1133">Transmembrane helix</keyword>
<dbReference type="RefSeq" id="WP_302110865.1">
    <property type="nucleotide sequence ID" value="NZ_JAUKTR010000006.1"/>
</dbReference>
<keyword evidence="3" id="KW-1185">Reference proteome</keyword>
<organism evidence="2 3">
    <name type="scientific">Peiella sedimenti</name>
    <dbReference type="NCBI Taxonomy" id="3061083"/>
    <lineage>
        <taxon>Bacteria</taxon>
        <taxon>Pseudomonadati</taxon>
        <taxon>Pseudomonadota</taxon>
        <taxon>Alphaproteobacteria</taxon>
        <taxon>Caulobacterales</taxon>
        <taxon>Caulobacteraceae</taxon>
        <taxon>Peiella</taxon>
    </lineage>
</organism>
<name>A0ABT8SQQ1_9CAUL</name>
<sequence>MTKPAARPDTPMQPPVTTLEQIKAFVGDLARPFCLISMSLSASIAAIIIANKVENGTDGAIALGAIGVIVGGMYGFKAWENTKAGRREPQADA</sequence>
<reference evidence="2" key="1">
    <citation type="submission" date="2023-07" db="EMBL/GenBank/DDBJ databases">
        <title>Brevundimonas soil sp. nov., isolated from the soil of chemical plant.</title>
        <authorList>
            <person name="Wu N."/>
        </authorList>
    </citation>
    <scope>NUCLEOTIDE SEQUENCE</scope>
    <source>
        <strain evidence="2">XZ-24</strain>
    </source>
</reference>
<proteinExistence type="predicted"/>
<accession>A0ABT8SQQ1</accession>
<evidence type="ECO:0000256" key="1">
    <source>
        <dbReference type="SAM" id="Phobius"/>
    </source>
</evidence>
<feature type="transmembrane region" description="Helical" evidence="1">
    <location>
        <begin position="59"/>
        <end position="76"/>
    </location>
</feature>